<name>A0ABN7UHJ3_GIGMA</name>
<organism evidence="2 3">
    <name type="scientific">Gigaspora margarita</name>
    <dbReference type="NCBI Taxonomy" id="4874"/>
    <lineage>
        <taxon>Eukaryota</taxon>
        <taxon>Fungi</taxon>
        <taxon>Fungi incertae sedis</taxon>
        <taxon>Mucoromycota</taxon>
        <taxon>Glomeromycotina</taxon>
        <taxon>Glomeromycetes</taxon>
        <taxon>Diversisporales</taxon>
        <taxon>Gigasporaceae</taxon>
        <taxon>Gigaspora</taxon>
    </lineage>
</organism>
<feature type="compositionally biased region" description="Low complexity" evidence="1">
    <location>
        <begin position="527"/>
        <end position="553"/>
    </location>
</feature>
<evidence type="ECO:0000256" key="1">
    <source>
        <dbReference type="SAM" id="MobiDB-lite"/>
    </source>
</evidence>
<feature type="compositionally biased region" description="Low complexity" evidence="1">
    <location>
        <begin position="565"/>
        <end position="591"/>
    </location>
</feature>
<comment type="caution">
    <text evidence="2">The sequence shown here is derived from an EMBL/GenBank/DDBJ whole genome shotgun (WGS) entry which is preliminary data.</text>
</comment>
<sequence length="795" mass="90540">MDALHFKADQLKLLWSQFRIANASVDFDYGDQSEWARGKLQGVFSELDKLIQEQLLWKSKLAAEIEDLLVEIDDYCQLFGRRVDIIIPQAASLNIELNDATRDNLKLIRDSLQEESGLTRKNLDKWLCALEILVQELNEDYKVPSSEIFKTDLSSSLVLPIWHKYDEYSRAAAERREIFEKSAIKLHYYWNMLHYSPKDDVDELLFKLFADKSDPKDLYEALKNDNKVDENHDSDTIQQEMDNTQREYVYYTLQLPPGLKLSPENIAILRNKLTVLEQVYMDRKSKIDGMLKTAKNFYDELKISPEERINLICSLDDDYFNKLSLEVERLRELIRNIVQNAVEQYTTQLGNLWDKCLVPQHERDGFLENVHKIDSAEEVYEYLAQEAMRLEELCVKCAKIFDLMSERRALIEKMIEFEKKASDPRRLFQSSFRLLEEEKWRKSCWPNLVKIEDNLINACITYEEAERKPFMYESIRFLDTLQEEISERTVNQMFFGFEKDAAKGSNQKQAKDFKNTSKPTPPPLSTPPSSGTRTRSSHTQKLTPNSSLSLSNSENIPNRSRRSSKVISRSVSPARSTTSSRATSRAPSRAPSPERKSLNRKRSTNNINLTPPLSPTNRVLNPDNSTLHPGTVATQKTNKPDDDKNLTASTQKTNKSNDDKNLTASRRPSVLLGKSNTTSKRSNSVSSTSSESSSVSSVVAPSTPTTLAPSSTSCVVNGHLSVPTPSSKIKSQKESDKNTTIKIKIDKEENKSNVSSLMPTKATKTTTPKATSTMPLARKTNKELTKARPKSVVGQ</sequence>
<feature type="compositionally biased region" description="Polar residues" evidence="1">
    <location>
        <begin position="604"/>
        <end position="637"/>
    </location>
</feature>
<feature type="compositionally biased region" description="Basic and acidic residues" evidence="1">
    <location>
        <begin position="731"/>
        <end position="751"/>
    </location>
</feature>
<protein>
    <submittedName>
        <fullName evidence="2">27656_t:CDS:1</fullName>
    </submittedName>
</protein>
<dbReference type="PANTHER" id="PTHR19321">
    <property type="entry name" value="PROTEIN REGULATOR OF CYTOKINESIS 1 PRC1-RELATED"/>
    <property type="match status" value="1"/>
</dbReference>
<dbReference type="Pfam" id="PF03999">
    <property type="entry name" value="MAP65_ASE1"/>
    <property type="match status" value="1"/>
</dbReference>
<evidence type="ECO:0000313" key="2">
    <source>
        <dbReference type="EMBL" id="CAG8598415.1"/>
    </source>
</evidence>
<keyword evidence="3" id="KW-1185">Reference proteome</keyword>
<dbReference type="Proteomes" id="UP000789901">
    <property type="component" value="Unassembled WGS sequence"/>
</dbReference>
<reference evidence="2 3" key="1">
    <citation type="submission" date="2021-06" db="EMBL/GenBank/DDBJ databases">
        <authorList>
            <person name="Kallberg Y."/>
            <person name="Tangrot J."/>
            <person name="Rosling A."/>
        </authorList>
    </citation>
    <scope>NUCLEOTIDE SEQUENCE [LARGE SCALE GENOMIC DNA]</scope>
    <source>
        <strain evidence="2 3">120-4 pot B 10/14</strain>
    </source>
</reference>
<proteinExistence type="predicted"/>
<evidence type="ECO:0000313" key="3">
    <source>
        <dbReference type="Proteomes" id="UP000789901"/>
    </source>
</evidence>
<accession>A0ABN7UHJ3</accession>
<feature type="region of interest" description="Disordered" evidence="1">
    <location>
        <begin position="501"/>
        <end position="795"/>
    </location>
</feature>
<feature type="compositionally biased region" description="Low complexity" evidence="1">
    <location>
        <begin position="675"/>
        <end position="713"/>
    </location>
</feature>
<dbReference type="InterPro" id="IPR007145">
    <property type="entry name" value="MAP65_Ase1_PRC1"/>
</dbReference>
<dbReference type="EMBL" id="CAJVQB010003124">
    <property type="protein sequence ID" value="CAG8598415.1"/>
    <property type="molecule type" value="Genomic_DNA"/>
</dbReference>
<dbReference type="PANTHER" id="PTHR19321:SF41">
    <property type="entry name" value="FASCETTO-RELATED"/>
    <property type="match status" value="1"/>
</dbReference>
<gene>
    <name evidence="2" type="ORF">GMARGA_LOCUS6759</name>
</gene>
<feature type="compositionally biased region" description="Low complexity" evidence="1">
    <location>
        <begin position="752"/>
        <end position="776"/>
    </location>
</feature>
<dbReference type="Gene3D" id="1.20.58.1520">
    <property type="match status" value="1"/>
</dbReference>